<evidence type="ECO:0000259" key="11">
    <source>
        <dbReference type="PROSITE" id="PS51278"/>
    </source>
</evidence>
<dbReference type="PANTHER" id="PTHR43284">
    <property type="entry name" value="ASPARAGINE SYNTHETASE (GLUTAMINE-HYDROLYZING)"/>
    <property type="match status" value="1"/>
</dbReference>
<dbReference type="InterPro" id="IPR001962">
    <property type="entry name" value="Asn_synthase"/>
</dbReference>
<dbReference type="NCBIfam" id="TIGR01536">
    <property type="entry name" value="asn_synth_AEB"/>
    <property type="match status" value="1"/>
</dbReference>
<feature type="active site" description="For GATase activity" evidence="8">
    <location>
        <position position="2"/>
    </location>
</feature>
<feature type="binding site" evidence="9">
    <location>
        <position position="109"/>
    </location>
    <ligand>
        <name>L-glutamine</name>
        <dbReference type="ChEBI" id="CHEBI:58359"/>
    </ligand>
</feature>
<dbReference type="Proteomes" id="UP000650524">
    <property type="component" value="Unassembled WGS sequence"/>
</dbReference>
<gene>
    <name evidence="12" type="primary">asnB</name>
    <name evidence="12" type="ORF">H8E19_15035</name>
</gene>
<feature type="site" description="Important for beta-aspartyl-AMP intermediate formation" evidence="10">
    <location>
        <position position="380"/>
    </location>
</feature>
<dbReference type="SUPFAM" id="SSF56235">
    <property type="entry name" value="N-terminal nucleophile aminohydrolases (Ntn hydrolases)"/>
    <property type="match status" value="1"/>
</dbReference>
<dbReference type="InterPro" id="IPR029055">
    <property type="entry name" value="Ntn_hydrolases_N"/>
</dbReference>
<dbReference type="InterPro" id="IPR033738">
    <property type="entry name" value="AsnB_N"/>
</dbReference>
<dbReference type="AlphaFoldDB" id="A0A8J6T5K0"/>
<evidence type="ECO:0000313" key="12">
    <source>
        <dbReference type="EMBL" id="MBC8178717.1"/>
    </source>
</evidence>
<dbReference type="GO" id="GO:0005524">
    <property type="term" value="F:ATP binding"/>
    <property type="evidence" value="ECO:0007669"/>
    <property type="project" value="UniProtKB-KW"/>
</dbReference>
<evidence type="ECO:0000256" key="3">
    <source>
        <dbReference type="ARBA" id="ARBA00012737"/>
    </source>
</evidence>
<evidence type="ECO:0000256" key="9">
    <source>
        <dbReference type="PIRSR" id="PIRSR001589-2"/>
    </source>
</evidence>
<keyword evidence="5 9" id="KW-0067">ATP-binding</keyword>
<evidence type="ECO:0000313" key="13">
    <source>
        <dbReference type="Proteomes" id="UP000650524"/>
    </source>
</evidence>
<protein>
    <recommendedName>
        <fullName evidence="3">asparagine synthase (glutamine-hydrolyzing)</fullName>
        <ecNumber evidence="3">6.3.5.4</ecNumber>
    </recommendedName>
</protein>
<keyword evidence="8" id="KW-0061">Asparagine biosynthesis</keyword>
<feature type="binding site" evidence="9">
    <location>
        <position position="304"/>
    </location>
    <ligand>
        <name>ATP</name>
        <dbReference type="ChEBI" id="CHEBI:30616"/>
    </ligand>
</feature>
<evidence type="ECO:0000256" key="7">
    <source>
        <dbReference type="ARBA" id="ARBA00048741"/>
    </source>
</evidence>
<keyword evidence="4 9" id="KW-0547">Nucleotide-binding</keyword>
<dbReference type="InterPro" id="IPR051786">
    <property type="entry name" value="ASN_synthetase/amidase"/>
</dbReference>
<dbReference type="Gene3D" id="3.60.20.10">
    <property type="entry name" value="Glutamine Phosphoribosylpyrophosphate, subunit 1, domain 1"/>
    <property type="match status" value="1"/>
</dbReference>
<accession>A0A8J6T5K0</accession>
<organism evidence="12 13">
    <name type="scientific">Candidatus Desulfacyla euxinica</name>
    <dbReference type="NCBI Taxonomy" id="2841693"/>
    <lineage>
        <taxon>Bacteria</taxon>
        <taxon>Deltaproteobacteria</taxon>
        <taxon>Candidatus Desulfacyla</taxon>
    </lineage>
</organism>
<dbReference type="Pfam" id="PF13537">
    <property type="entry name" value="GATase_7"/>
    <property type="match status" value="1"/>
</dbReference>
<comment type="catalytic activity">
    <reaction evidence="7">
        <text>L-aspartate + L-glutamine + ATP + H2O = L-asparagine + L-glutamate + AMP + diphosphate + H(+)</text>
        <dbReference type="Rhea" id="RHEA:12228"/>
        <dbReference type="ChEBI" id="CHEBI:15377"/>
        <dbReference type="ChEBI" id="CHEBI:15378"/>
        <dbReference type="ChEBI" id="CHEBI:29985"/>
        <dbReference type="ChEBI" id="CHEBI:29991"/>
        <dbReference type="ChEBI" id="CHEBI:30616"/>
        <dbReference type="ChEBI" id="CHEBI:33019"/>
        <dbReference type="ChEBI" id="CHEBI:58048"/>
        <dbReference type="ChEBI" id="CHEBI:58359"/>
        <dbReference type="ChEBI" id="CHEBI:456215"/>
        <dbReference type="EC" id="6.3.5.4"/>
    </reaction>
</comment>
<dbReference type="InterPro" id="IPR006426">
    <property type="entry name" value="Asn_synth_AEB"/>
</dbReference>
<evidence type="ECO:0000256" key="5">
    <source>
        <dbReference type="ARBA" id="ARBA00022840"/>
    </source>
</evidence>
<sequence>MCGICGIINFDSLPVSQELLKKMCQTFSYRGPDDEGIYISERTARQGQKISVGLGHKRLSIIDLSAAGHQPMSNEDGSIWLTYNGEIYNFKEQRVELQAKGHAFKSHTDTEVILHLYEEEGPTCVHRLNGMFSFGIWDEKRARLWLCRDRIGIKPLVYYWDGKHFVFASEIKALLSNPFIPRELDYDALLLYLAFSFVPAPYTIFRGIRKLEPGHSLILEKGGLQIEKYWDVPQEPDLNASSASFYTQEEIIKKSLYEYLSEAVRKRMIADVPLGAFLSGGIDSSIIVGLMARHASGPVKTFSIGFKDDKLFDETHYAREAARLFKTDHHEFKLTYRDMLDALPDVLSTFDEPFADSSAIPTYIVSRETKRHVTVALAGDGGDELFAGYRSYLGEYWYNRYMMVPAILRDGLIESFFHTLPDSRDARVMEYIRRLKKFIGSTKGAFPERVMSLKAVFPQKFRKDLLFATGFGGNISEGDLPLEIVKNRLSSYRGDRINKILYSDLKDSLPGDMLTKVDWMSMKNSLEVRVPFLDHNVVEFAFKISGSLKLRKGKTKYLLKETFKDLLPPSLYNRPKAGFEIPISRWLKTDLRFLVDKFLDEERIKEEGIFEYDIIRHLKQALLANRTDTSWMLWNLIVFESWYENYLG</sequence>
<dbReference type="GO" id="GO:0006529">
    <property type="term" value="P:asparagine biosynthetic process"/>
    <property type="evidence" value="ECO:0007669"/>
    <property type="project" value="UniProtKB-KW"/>
</dbReference>
<evidence type="ECO:0000256" key="1">
    <source>
        <dbReference type="ARBA" id="ARBA00005187"/>
    </source>
</evidence>
<dbReference type="CDD" id="cd01991">
    <property type="entry name" value="Asn_synthase_B_C"/>
    <property type="match status" value="1"/>
</dbReference>
<keyword evidence="6 8" id="KW-0315">Glutamine amidotransferase</keyword>
<evidence type="ECO:0000256" key="6">
    <source>
        <dbReference type="ARBA" id="ARBA00022962"/>
    </source>
</evidence>
<dbReference type="GO" id="GO:0005829">
    <property type="term" value="C:cytosol"/>
    <property type="evidence" value="ECO:0007669"/>
    <property type="project" value="TreeGrafter"/>
</dbReference>
<comment type="pathway">
    <text evidence="1">Amino-acid biosynthesis; L-asparagine biosynthesis; L-asparagine from L-aspartate (L-Gln route): step 1/1.</text>
</comment>
<keyword evidence="8" id="KW-0028">Amino-acid biosynthesis</keyword>
<keyword evidence="12" id="KW-0436">Ligase</keyword>
<dbReference type="PROSITE" id="PS51278">
    <property type="entry name" value="GATASE_TYPE_2"/>
    <property type="match status" value="1"/>
</dbReference>
<dbReference type="GO" id="GO:0004066">
    <property type="term" value="F:asparagine synthase (glutamine-hydrolyzing) activity"/>
    <property type="evidence" value="ECO:0007669"/>
    <property type="project" value="UniProtKB-EC"/>
</dbReference>
<dbReference type="EMBL" id="JACNJD010000306">
    <property type="protein sequence ID" value="MBC8178717.1"/>
    <property type="molecule type" value="Genomic_DNA"/>
</dbReference>
<evidence type="ECO:0000256" key="2">
    <source>
        <dbReference type="ARBA" id="ARBA00005752"/>
    </source>
</evidence>
<dbReference type="CDD" id="cd00712">
    <property type="entry name" value="AsnB"/>
    <property type="match status" value="1"/>
</dbReference>
<comment type="caution">
    <text evidence="12">The sequence shown here is derived from an EMBL/GenBank/DDBJ whole genome shotgun (WGS) entry which is preliminary data.</text>
</comment>
<proteinExistence type="inferred from homology"/>
<name>A0A8J6T5K0_9DELT</name>
<dbReference type="PIRSF" id="PIRSF001589">
    <property type="entry name" value="Asn_synthetase_glu-h"/>
    <property type="match status" value="1"/>
</dbReference>
<dbReference type="SUPFAM" id="SSF52402">
    <property type="entry name" value="Adenine nucleotide alpha hydrolases-like"/>
    <property type="match status" value="1"/>
</dbReference>
<dbReference type="Pfam" id="PF00733">
    <property type="entry name" value="Asn_synthase"/>
    <property type="match status" value="1"/>
</dbReference>
<dbReference type="EC" id="6.3.5.4" evidence="3"/>
<comment type="similarity">
    <text evidence="2">Belongs to the asparagine synthetase family.</text>
</comment>
<evidence type="ECO:0000256" key="4">
    <source>
        <dbReference type="ARBA" id="ARBA00022741"/>
    </source>
</evidence>
<reference evidence="12 13" key="1">
    <citation type="submission" date="2020-08" db="EMBL/GenBank/DDBJ databases">
        <title>Bridging the membrane lipid divide: bacteria of the FCB group superphylum have the potential to synthesize archaeal ether lipids.</title>
        <authorList>
            <person name="Villanueva L."/>
            <person name="Von Meijenfeldt F.A.B."/>
            <person name="Westbye A.B."/>
            <person name="Yadav S."/>
            <person name="Hopmans E.C."/>
            <person name="Dutilh B.E."/>
            <person name="Sinninghe Damste J.S."/>
        </authorList>
    </citation>
    <scope>NUCLEOTIDE SEQUENCE [LARGE SCALE GENOMIC DNA]</scope>
    <source>
        <strain evidence="12">NIOZ-UU27</strain>
    </source>
</reference>
<dbReference type="InterPro" id="IPR017932">
    <property type="entry name" value="GATase_2_dom"/>
</dbReference>
<feature type="domain" description="Glutamine amidotransferase type-2" evidence="11">
    <location>
        <begin position="2"/>
        <end position="222"/>
    </location>
</feature>
<dbReference type="Gene3D" id="3.40.50.620">
    <property type="entry name" value="HUPs"/>
    <property type="match status" value="1"/>
</dbReference>
<evidence type="ECO:0000256" key="10">
    <source>
        <dbReference type="PIRSR" id="PIRSR001589-3"/>
    </source>
</evidence>
<evidence type="ECO:0000256" key="8">
    <source>
        <dbReference type="PIRSR" id="PIRSR001589-1"/>
    </source>
</evidence>
<dbReference type="PANTHER" id="PTHR43284:SF1">
    <property type="entry name" value="ASPARAGINE SYNTHETASE"/>
    <property type="match status" value="1"/>
</dbReference>
<dbReference type="InterPro" id="IPR014729">
    <property type="entry name" value="Rossmann-like_a/b/a_fold"/>
</dbReference>